<proteinExistence type="predicted"/>
<feature type="compositionally biased region" description="Basic and acidic residues" evidence="1">
    <location>
        <begin position="12"/>
        <end position="27"/>
    </location>
</feature>
<dbReference type="AlphaFoldDB" id="B4GW79"/>
<dbReference type="EMBL" id="CH479194">
    <property type="protein sequence ID" value="EDW26963.1"/>
    <property type="molecule type" value="Genomic_DNA"/>
</dbReference>
<keyword evidence="3" id="KW-1185">Reference proteome</keyword>
<organism evidence="3">
    <name type="scientific">Drosophila persimilis</name>
    <name type="common">Fruit fly</name>
    <dbReference type="NCBI Taxonomy" id="7234"/>
    <lineage>
        <taxon>Eukaryota</taxon>
        <taxon>Metazoa</taxon>
        <taxon>Ecdysozoa</taxon>
        <taxon>Arthropoda</taxon>
        <taxon>Hexapoda</taxon>
        <taxon>Insecta</taxon>
        <taxon>Pterygota</taxon>
        <taxon>Neoptera</taxon>
        <taxon>Endopterygota</taxon>
        <taxon>Diptera</taxon>
        <taxon>Brachycera</taxon>
        <taxon>Muscomorpha</taxon>
        <taxon>Ephydroidea</taxon>
        <taxon>Drosophilidae</taxon>
        <taxon>Drosophila</taxon>
        <taxon>Sophophora</taxon>
    </lineage>
</organism>
<gene>
    <name evidence="2" type="primary">Dper\GL16510</name>
    <name evidence="2" type="ORF">Dper_GL16510</name>
</gene>
<feature type="compositionally biased region" description="Polar residues" evidence="1">
    <location>
        <begin position="34"/>
        <end position="44"/>
    </location>
</feature>
<evidence type="ECO:0000313" key="2">
    <source>
        <dbReference type="EMBL" id="EDW26963.1"/>
    </source>
</evidence>
<dbReference type="HOGENOM" id="CLU_2099385_0_0_1"/>
<feature type="region of interest" description="Disordered" evidence="1">
    <location>
        <begin position="1"/>
        <end position="116"/>
    </location>
</feature>
<evidence type="ECO:0000256" key="1">
    <source>
        <dbReference type="SAM" id="MobiDB-lite"/>
    </source>
</evidence>
<feature type="compositionally biased region" description="Gly residues" evidence="1">
    <location>
        <begin position="97"/>
        <end position="107"/>
    </location>
</feature>
<feature type="compositionally biased region" description="Low complexity" evidence="1">
    <location>
        <begin position="45"/>
        <end position="59"/>
    </location>
</feature>
<reference evidence="2 3" key="1">
    <citation type="journal article" date="2007" name="Nature">
        <title>Evolution of genes and genomes on the Drosophila phylogeny.</title>
        <authorList>
            <consortium name="Drosophila 12 Genomes Consortium"/>
            <person name="Clark A.G."/>
            <person name="Eisen M.B."/>
            <person name="Smith D.R."/>
            <person name="Bergman C.M."/>
            <person name="Oliver B."/>
            <person name="Markow T.A."/>
            <person name="Kaufman T.C."/>
            <person name="Kellis M."/>
            <person name="Gelbart W."/>
            <person name="Iyer V.N."/>
            <person name="Pollard D.A."/>
            <person name="Sackton T.B."/>
            <person name="Larracuente A.M."/>
            <person name="Singh N.D."/>
            <person name="Abad J.P."/>
            <person name="Abt D.N."/>
            <person name="Adryan B."/>
            <person name="Aguade M."/>
            <person name="Akashi H."/>
            <person name="Anderson W.W."/>
            <person name="Aquadro C.F."/>
            <person name="Ardell D.H."/>
            <person name="Arguello R."/>
            <person name="Artieri C.G."/>
            <person name="Barbash D.A."/>
            <person name="Barker D."/>
            <person name="Barsanti P."/>
            <person name="Batterham P."/>
            <person name="Batzoglou S."/>
            <person name="Begun D."/>
            <person name="Bhutkar A."/>
            <person name="Blanco E."/>
            <person name="Bosak S.A."/>
            <person name="Bradley R.K."/>
            <person name="Brand A.D."/>
            <person name="Brent M.R."/>
            <person name="Brooks A.N."/>
            <person name="Brown R.H."/>
            <person name="Butlin R.K."/>
            <person name="Caggese C."/>
            <person name="Calvi B.R."/>
            <person name="Bernardo de Carvalho A."/>
            <person name="Caspi A."/>
            <person name="Castrezana S."/>
            <person name="Celniker S.E."/>
            <person name="Chang J.L."/>
            <person name="Chapple C."/>
            <person name="Chatterji S."/>
            <person name="Chinwalla A."/>
            <person name="Civetta A."/>
            <person name="Clifton S.W."/>
            <person name="Comeron J.M."/>
            <person name="Costello J.C."/>
            <person name="Coyne J.A."/>
            <person name="Daub J."/>
            <person name="David R.G."/>
            <person name="Delcher A.L."/>
            <person name="Delehaunty K."/>
            <person name="Do C.B."/>
            <person name="Ebling H."/>
            <person name="Edwards K."/>
            <person name="Eickbush T."/>
            <person name="Evans J.D."/>
            <person name="Filipski A."/>
            <person name="Findeiss S."/>
            <person name="Freyhult E."/>
            <person name="Fulton L."/>
            <person name="Fulton R."/>
            <person name="Garcia A.C."/>
            <person name="Gardiner A."/>
            <person name="Garfield D.A."/>
            <person name="Garvin B.E."/>
            <person name="Gibson G."/>
            <person name="Gilbert D."/>
            <person name="Gnerre S."/>
            <person name="Godfrey J."/>
            <person name="Good R."/>
            <person name="Gotea V."/>
            <person name="Gravely B."/>
            <person name="Greenberg A.J."/>
            <person name="Griffiths-Jones S."/>
            <person name="Gross S."/>
            <person name="Guigo R."/>
            <person name="Gustafson E.A."/>
            <person name="Haerty W."/>
            <person name="Hahn M.W."/>
            <person name="Halligan D.L."/>
            <person name="Halpern A.L."/>
            <person name="Halter G.M."/>
            <person name="Han M.V."/>
            <person name="Heger A."/>
            <person name="Hillier L."/>
            <person name="Hinrichs A.S."/>
            <person name="Holmes I."/>
            <person name="Hoskins R.A."/>
            <person name="Hubisz M.J."/>
            <person name="Hultmark D."/>
            <person name="Huntley M.A."/>
            <person name="Jaffe D.B."/>
            <person name="Jagadeeshan S."/>
            <person name="Jeck W.R."/>
            <person name="Johnson J."/>
            <person name="Jones C.D."/>
            <person name="Jordan W.C."/>
            <person name="Karpen G.H."/>
            <person name="Kataoka E."/>
            <person name="Keightley P.D."/>
            <person name="Kheradpour P."/>
            <person name="Kirkness E.F."/>
            <person name="Koerich L.B."/>
            <person name="Kristiansen K."/>
            <person name="Kudrna D."/>
            <person name="Kulathinal R.J."/>
            <person name="Kumar S."/>
            <person name="Kwok R."/>
            <person name="Lander E."/>
            <person name="Langley C.H."/>
            <person name="Lapoint R."/>
            <person name="Lazzaro B.P."/>
            <person name="Lee S.J."/>
            <person name="Levesque L."/>
            <person name="Li R."/>
            <person name="Lin C.F."/>
            <person name="Lin M.F."/>
            <person name="Lindblad-Toh K."/>
            <person name="Llopart A."/>
            <person name="Long M."/>
            <person name="Low L."/>
            <person name="Lozovsky E."/>
            <person name="Lu J."/>
            <person name="Luo M."/>
            <person name="Machado C.A."/>
            <person name="Makalowski W."/>
            <person name="Marzo M."/>
            <person name="Matsuda M."/>
            <person name="Matzkin L."/>
            <person name="McAllister B."/>
            <person name="McBride C.S."/>
            <person name="McKernan B."/>
            <person name="McKernan K."/>
            <person name="Mendez-Lago M."/>
            <person name="Minx P."/>
            <person name="Mollenhauer M.U."/>
            <person name="Montooth K."/>
            <person name="Mount S.M."/>
            <person name="Mu X."/>
            <person name="Myers E."/>
            <person name="Negre B."/>
            <person name="Newfeld S."/>
            <person name="Nielsen R."/>
            <person name="Noor M.A."/>
            <person name="O'Grady P."/>
            <person name="Pachter L."/>
            <person name="Papaceit M."/>
            <person name="Parisi M.J."/>
            <person name="Parisi M."/>
            <person name="Parts L."/>
            <person name="Pedersen J.S."/>
            <person name="Pesole G."/>
            <person name="Phillippy A.M."/>
            <person name="Ponting C.P."/>
            <person name="Pop M."/>
            <person name="Porcelli D."/>
            <person name="Powell J.R."/>
            <person name="Prohaska S."/>
            <person name="Pruitt K."/>
            <person name="Puig M."/>
            <person name="Quesneville H."/>
            <person name="Ram K.R."/>
            <person name="Rand D."/>
            <person name="Rasmussen M.D."/>
            <person name="Reed L.K."/>
            <person name="Reenan R."/>
            <person name="Reily A."/>
            <person name="Remington K.A."/>
            <person name="Rieger T.T."/>
            <person name="Ritchie M.G."/>
            <person name="Robin C."/>
            <person name="Rogers Y.H."/>
            <person name="Rohde C."/>
            <person name="Rozas J."/>
            <person name="Rubenfield M.J."/>
            <person name="Ruiz A."/>
            <person name="Russo S."/>
            <person name="Salzberg S.L."/>
            <person name="Sanchez-Gracia A."/>
            <person name="Saranga D.J."/>
            <person name="Sato H."/>
            <person name="Schaeffer S.W."/>
            <person name="Schatz M.C."/>
            <person name="Schlenke T."/>
            <person name="Schwartz R."/>
            <person name="Segarra C."/>
            <person name="Singh R.S."/>
            <person name="Sirot L."/>
            <person name="Sirota M."/>
            <person name="Sisneros N.B."/>
            <person name="Smith C.D."/>
            <person name="Smith T.F."/>
            <person name="Spieth J."/>
            <person name="Stage D.E."/>
            <person name="Stark A."/>
            <person name="Stephan W."/>
            <person name="Strausberg R.L."/>
            <person name="Strempel S."/>
            <person name="Sturgill D."/>
            <person name="Sutton G."/>
            <person name="Sutton G.G."/>
            <person name="Tao W."/>
            <person name="Teichmann S."/>
            <person name="Tobari Y.N."/>
            <person name="Tomimura Y."/>
            <person name="Tsolas J.M."/>
            <person name="Valente V.L."/>
            <person name="Venter E."/>
            <person name="Venter J.C."/>
            <person name="Vicario S."/>
            <person name="Vieira F.G."/>
            <person name="Vilella A.J."/>
            <person name="Villasante A."/>
            <person name="Walenz B."/>
            <person name="Wang J."/>
            <person name="Wasserman M."/>
            <person name="Watts T."/>
            <person name="Wilson D."/>
            <person name="Wilson R.K."/>
            <person name="Wing R.A."/>
            <person name="Wolfner M.F."/>
            <person name="Wong A."/>
            <person name="Wong G.K."/>
            <person name="Wu C.I."/>
            <person name="Wu G."/>
            <person name="Yamamoto D."/>
            <person name="Yang H.P."/>
            <person name="Yang S.P."/>
            <person name="Yorke J.A."/>
            <person name="Yoshida K."/>
            <person name="Zdobnov E."/>
            <person name="Zhang P."/>
            <person name="Zhang Y."/>
            <person name="Zimin A.V."/>
            <person name="Baldwin J."/>
            <person name="Abdouelleil A."/>
            <person name="Abdulkadir J."/>
            <person name="Abebe A."/>
            <person name="Abera B."/>
            <person name="Abreu J."/>
            <person name="Acer S.C."/>
            <person name="Aftuck L."/>
            <person name="Alexander A."/>
            <person name="An P."/>
            <person name="Anderson E."/>
            <person name="Anderson S."/>
            <person name="Arachi H."/>
            <person name="Azer M."/>
            <person name="Bachantsang P."/>
            <person name="Barry A."/>
            <person name="Bayul T."/>
            <person name="Berlin A."/>
            <person name="Bessette D."/>
            <person name="Bloom T."/>
            <person name="Blye J."/>
            <person name="Boguslavskiy L."/>
            <person name="Bonnet C."/>
            <person name="Boukhgalter B."/>
            <person name="Bourzgui I."/>
            <person name="Brown A."/>
            <person name="Cahill P."/>
            <person name="Channer S."/>
            <person name="Cheshatsang Y."/>
            <person name="Chuda L."/>
            <person name="Citroen M."/>
            <person name="Collymore A."/>
            <person name="Cooke P."/>
            <person name="Costello M."/>
            <person name="D'Aco K."/>
            <person name="Daza R."/>
            <person name="De Haan G."/>
            <person name="DeGray S."/>
            <person name="DeMaso C."/>
            <person name="Dhargay N."/>
            <person name="Dooley K."/>
            <person name="Dooley E."/>
            <person name="Doricent M."/>
            <person name="Dorje P."/>
            <person name="Dorjee K."/>
            <person name="Dupes A."/>
            <person name="Elong R."/>
            <person name="Falk J."/>
            <person name="Farina A."/>
            <person name="Faro S."/>
            <person name="Ferguson D."/>
            <person name="Fisher S."/>
            <person name="Foley C.D."/>
            <person name="Franke A."/>
            <person name="Friedrich D."/>
            <person name="Gadbois L."/>
            <person name="Gearin G."/>
            <person name="Gearin C.R."/>
            <person name="Giannoukos G."/>
            <person name="Goode T."/>
            <person name="Graham J."/>
            <person name="Grandbois E."/>
            <person name="Grewal S."/>
            <person name="Gyaltsen K."/>
            <person name="Hafez N."/>
            <person name="Hagos B."/>
            <person name="Hall J."/>
            <person name="Henson C."/>
            <person name="Hollinger A."/>
            <person name="Honan T."/>
            <person name="Huard M.D."/>
            <person name="Hughes L."/>
            <person name="Hurhula B."/>
            <person name="Husby M.E."/>
            <person name="Kamat A."/>
            <person name="Kanga B."/>
            <person name="Kashin S."/>
            <person name="Khazanovich D."/>
            <person name="Kisner P."/>
            <person name="Lance K."/>
            <person name="Lara M."/>
            <person name="Lee W."/>
            <person name="Lennon N."/>
            <person name="Letendre F."/>
            <person name="LeVine R."/>
            <person name="Lipovsky A."/>
            <person name="Liu X."/>
            <person name="Liu J."/>
            <person name="Liu S."/>
            <person name="Lokyitsang T."/>
            <person name="Lokyitsang Y."/>
            <person name="Lubonja R."/>
            <person name="Lui A."/>
            <person name="MacDonald P."/>
            <person name="Magnisalis V."/>
            <person name="Maru K."/>
            <person name="Matthews C."/>
            <person name="McCusker W."/>
            <person name="McDonough S."/>
            <person name="Mehta T."/>
            <person name="Meldrim J."/>
            <person name="Meneus L."/>
            <person name="Mihai O."/>
            <person name="Mihalev A."/>
            <person name="Mihova T."/>
            <person name="Mittelman R."/>
            <person name="Mlenga V."/>
            <person name="Montmayeur A."/>
            <person name="Mulrain L."/>
            <person name="Navidi A."/>
            <person name="Naylor J."/>
            <person name="Negash T."/>
            <person name="Nguyen T."/>
            <person name="Nguyen N."/>
            <person name="Nicol R."/>
            <person name="Norbu C."/>
            <person name="Norbu N."/>
            <person name="Novod N."/>
            <person name="O'Neill B."/>
            <person name="Osman S."/>
            <person name="Markiewicz E."/>
            <person name="Oyono O.L."/>
            <person name="Patti C."/>
            <person name="Phunkhang P."/>
            <person name="Pierre F."/>
            <person name="Priest M."/>
            <person name="Raghuraman S."/>
            <person name="Rege F."/>
            <person name="Reyes R."/>
            <person name="Rise C."/>
            <person name="Rogov P."/>
            <person name="Ross K."/>
            <person name="Ryan E."/>
            <person name="Settipalli S."/>
            <person name="Shea T."/>
            <person name="Sherpa N."/>
            <person name="Shi L."/>
            <person name="Shih D."/>
            <person name="Sparrow T."/>
            <person name="Spaulding J."/>
            <person name="Stalker J."/>
            <person name="Stange-Thomann N."/>
            <person name="Stavropoulos S."/>
            <person name="Stone C."/>
            <person name="Strader C."/>
            <person name="Tesfaye S."/>
            <person name="Thomson T."/>
            <person name="Thoulutsang Y."/>
            <person name="Thoulutsang D."/>
            <person name="Topham K."/>
            <person name="Topping I."/>
            <person name="Tsamla T."/>
            <person name="Vassiliev H."/>
            <person name="Vo A."/>
            <person name="Wangchuk T."/>
            <person name="Wangdi T."/>
            <person name="Weiand M."/>
            <person name="Wilkinson J."/>
            <person name="Wilson A."/>
            <person name="Yadav S."/>
            <person name="Young G."/>
            <person name="Yu Q."/>
            <person name="Zembek L."/>
            <person name="Zhong D."/>
            <person name="Zimmer A."/>
            <person name="Zwirko Z."/>
            <person name="Jaffe D.B."/>
            <person name="Alvarez P."/>
            <person name="Brockman W."/>
            <person name="Butler J."/>
            <person name="Chin C."/>
            <person name="Gnerre S."/>
            <person name="Grabherr M."/>
            <person name="Kleber M."/>
            <person name="Mauceli E."/>
            <person name="MacCallum I."/>
        </authorList>
    </citation>
    <scope>NUCLEOTIDE SEQUENCE [LARGE SCALE GENOMIC DNA]</scope>
    <source>
        <strain evidence="3">MSH-3 / Tucson 14011-0111.49</strain>
    </source>
</reference>
<evidence type="ECO:0000313" key="3">
    <source>
        <dbReference type="Proteomes" id="UP000008744"/>
    </source>
</evidence>
<sequence length="116" mass="12342">MPDRGGSGGSGDDCRTIDRPTERPTDRRVRRAGNLNQSVKPQKTSVASGRRTSSSSTVSRRPRKKRKPEGEASGKSKWNEGHQLREHTKRISSSSGSGNGGGSGSGSGNHDERGGR</sequence>
<feature type="compositionally biased region" description="Basic and acidic residues" evidence="1">
    <location>
        <begin position="68"/>
        <end position="86"/>
    </location>
</feature>
<accession>B4GW79</accession>
<dbReference type="Proteomes" id="UP000008744">
    <property type="component" value="Unassembled WGS sequence"/>
</dbReference>
<protein>
    <submittedName>
        <fullName evidence="2">GL16510</fullName>
    </submittedName>
</protein>
<name>B4GW79_DROPE</name>
<feature type="compositionally biased region" description="Gly residues" evidence="1">
    <location>
        <begin position="1"/>
        <end position="11"/>
    </location>
</feature>